<accession>A0ABW5PPE0</accession>
<evidence type="ECO:0000259" key="6">
    <source>
        <dbReference type="PROSITE" id="PS51192"/>
    </source>
</evidence>
<dbReference type="Proteomes" id="UP001597458">
    <property type="component" value="Unassembled WGS sequence"/>
</dbReference>
<gene>
    <name evidence="8" type="ORF">ACFSTF_05385</name>
</gene>
<keyword evidence="3 8" id="KW-0347">Helicase</keyword>
<dbReference type="InterPro" id="IPR001650">
    <property type="entry name" value="Helicase_C-like"/>
</dbReference>
<comment type="caution">
    <text evidence="8">The sequence shown here is derived from an EMBL/GenBank/DDBJ whole genome shotgun (WGS) entry which is preliminary data.</text>
</comment>
<comment type="similarity">
    <text evidence="5">Belongs to the DEAD box helicase family.</text>
</comment>
<dbReference type="SMART" id="SM00490">
    <property type="entry name" value="HELICc"/>
    <property type="match status" value="1"/>
</dbReference>
<dbReference type="SMART" id="SM00487">
    <property type="entry name" value="DEXDc"/>
    <property type="match status" value="1"/>
</dbReference>
<dbReference type="Pfam" id="PF00270">
    <property type="entry name" value="DEAD"/>
    <property type="match status" value="1"/>
</dbReference>
<dbReference type="GO" id="GO:0004386">
    <property type="term" value="F:helicase activity"/>
    <property type="evidence" value="ECO:0007669"/>
    <property type="project" value="UniProtKB-KW"/>
</dbReference>
<evidence type="ECO:0000313" key="9">
    <source>
        <dbReference type="Proteomes" id="UP001597458"/>
    </source>
</evidence>
<protein>
    <submittedName>
        <fullName evidence="8">DEAD/DEAH box helicase</fullName>
        <ecNumber evidence="8">3.6.4.-</ecNumber>
    </submittedName>
</protein>
<evidence type="ECO:0000256" key="3">
    <source>
        <dbReference type="ARBA" id="ARBA00022806"/>
    </source>
</evidence>
<feature type="domain" description="Helicase C-terminal" evidence="7">
    <location>
        <begin position="212"/>
        <end position="369"/>
    </location>
</feature>
<dbReference type="InterPro" id="IPR011545">
    <property type="entry name" value="DEAD/DEAH_box_helicase_dom"/>
</dbReference>
<dbReference type="CDD" id="cd18787">
    <property type="entry name" value="SF2_C_DEAD"/>
    <property type="match status" value="1"/>
</dbReference>
<dbReference type="Pfam" id="PF00271">
    <property type="entry name" value="Helicase_C"/>
    <property type="match status" value="1"/>
</dbReference>
<dbReference type="InterPro" id="IPR044742">
    <property type="entry name" value="DEAD/DEAH_RhlB"/>
</dbReference>
<dbReference type="InterPro" id="IPR050079">
    <property type="entry name" value="DEAD_box_RNA_helicase"/>
</dbReference>
<keyword evidence="4" id="KW-0067">ATP-binding</keyword>
<feature type="domain" description="Helicase ATP-binding" evidence="6">
    <location>
        <begin position="34"/>
        <end position="201"/>
    </location>
</feature>
<dbReference type="InterPro" id="IPR027417">
    <property type="entry name" value="P-loop_NTPase"/>
</dbReference>
<dbReference type="RefSeq" id="WP_141189406.1">
    <property type="nucleotide sequence ID" value="NZ_JBHUMR010000008.1"/>
</dbReference>
<organism evidence="8 9">
    <name type="scientific">Terrilactibacillus laevilacticus</name>
    <dbReference type="NCBI Taxonomy" id="1380157"/>
    <lineage>
        <taxon>Bacteria</taxon>
        <taxon>Bacillati</taxon>
        <taxon>Bacillota</taxon>
        <taxon>Bacilli</taxon>
        <taxon>Bacillales</taxon>
        <taxon>Bacillaceae</taxon>
        <taxon>Terrilactibacillus</taxon>
    </lineage>
</organism>
<dbReference type="SUPFAM" id="SSF52540">
    <property type="entry name" value="P-loop containing nucleoside triphosphate hydrolases"/>
    <property type="match status" value="1"/>
</dbReference>
<dbReference type="PROSITE" id="PS51194">
    <property type="entry name" value="HELICASE_CTER"/>
    <property type="match status" value="1"/>
</dbReference>
<evidence type="ECO:0000256" key="1">
    <source>
        <dbReference type="ARBA" id="ARBA00022741"/>
    </source>
</evidence>
<reference evidence="9" key="1">
    <citation type="journal article" date="2019" name="Int. J. Syst. Evol. Microbiol.">
        <title>The Global Catalogue of Microorganisms (GCM) 10K type strain sequencing project: providing services to taxonomists for standard genome sequencing and annotation.</title>
        <authorList>
            <consortium name="The Broad Institute Genomics Platform"/>
            <consortium name="The Broad Institute Genome Sequencing Center for Infectious Disease"/>
            <person name="Wu L."/>
            <person name="Ma J."/>
        </authorList>
    </citation>
    <scope>NUCLEOTIDE SEQUENCE [LARGE SCALE GENOMIC DNA]</scope>
    <source>
        <strain evidence="9">TISTR 2241</strain>
    </source>
</reference>
<keyword evidence="1" id="KW-0547">Nucleotide-binding</keyword>
<dbReference type="InterPro" id="IPR014001">
    <property type="entry name" value="Helicase_ATP-bd"/>
</dbReference>
<dbReference type="PROSITE" id="PS51192">
    <property type="entry name" value="HELICASE_ATP_BIND_1"/>
    <property type="match status" value="1"/>
</dbReference>
<dbReference type="PANTHER" id="PTHR47959:SF1">
    <property type="entry name" value="ATP-DEPENDENT RNA HELICASE DBPA"/>
    <property type="match status" value="1"/>
</dbReference>
<evidence type="ECO:0000256" key="2">
    <source>
        <dbReference type="ARBA" id="ARBA00022801"/>
    </source>
</evidence>
<keyword evidence="2 8" id="KW-0378">Hydrolase</keyword>
<dbReference type="CDD" id="cd00268">
    <property type="entry name" value="DEADc"/>
    <property type="match status" value="1"/>
</dbReference>
<sequence length="369" mass="41988">MKSAFNSYGINRKIVDRLQGLGINIPTNVQELSIPQILFNRDLCIQAPTGSGKTLAFLLPLLHLLQTSLGEGLIIVPTRELVIQIAEVARSLVDDLKILAIYGGQSLDKEMANLSNNHTDLIVGTPGRLNDHLRRGTLTFQTTKYLVIDEADLLFKLGFKEDVESIVQNVSSERQTVLISATLAHHLMDWKTFFRQEPIDIRINYKKSDVSHIKQLAITTSDREKFETLCRIIHQFQPFKSIIFCRTIRRVKNLHKKLEDKGYHVLALHGDLSQNQREQVVSRFKDELIPILVATDLASRGLDVDFVTHIVNYDFPRDVETYVHRIGRTGRAGQYGLAITCVTPKEEKLLKDIEHTLNIHLSLKRLVDK</sequence>
<dbReference type="Gene3D" id="3.40.50.300">
    <property type="entry name" value="P-loop containing nucleotide triphosphate hydrolases"/>
    <property type="match status" value="2"/>
</dbReference>
<dbReference type="EC" id="3.6.4.-" evidence="8"/>
<evidence type="ECO:0000256" key="4">
    <source>
        <dbReference type="ARBA" id="ARBA00022840"/>
    </source>
</evidence>
<evidence type="ECO:0000259" key="7">
    <source>
        <dbReference type="PROSITE" id="PS51194"/>
    </source>
</evidence>
<dbReference type="PANTHER" id="PTHR47959">
    <property type="entry name" value="ATP-DEPENDENT RNA HELICASE RHLE-RELATED"/>
    <property type="match status" value="1"/>
</dbReference>
<evidence type="ECO:0000256" key="5">
    <source>
        <dbReference type="ARBA" id="ARBA00038437"/>
    </source>
</evidence>
<dbReference type="EMBL" id="JBHUMR010000008">
    <property type="protein sequence ID" value="MFD2616740.1"/>
    <property type="molecule type" value="Genomic_DNA"/>
</dbReference>
<dbReference type="GO" id="GO:0016787">
    <property type="term" value="F:hydrolase activity"/>
    <property type="evidence" value="ECO:0007669"/>
    <property type="project" value="UniProtKB-KW"/>
</dbReference>
<name>A0ABW5PPE0_9BACI</name>
<evidence type="ECO:0000313" key="8">
    <source>
        <dbReference type="EMBL" id="MFD2616740.1"/>
    </source>
</evidence>
<keyword evidence="9" id="KW-1185">Reference proteome</keyword>
<proteinExistence type="inferred from homology"/>